<feature type="transmembrane region" description="Helical" evidence="7">
    <location>
        <begin position="308"/>
        <end position="330"/>
    </location>
</feature>
<feature type="domain" description="Major facilitator superfamily (MFS) profile" evidence="8">
    <location>
        <begin position="9"/>
        <end position="396"/>
    </location>
</feature>
<sequence>MFRSLRERNYLIWFLGSLASNIGTWMQRTAQSWIVLTDLTNHDATALGVVISLQFGPQLVLAPMAGVFADRMSKRKLLIWTQLALGLLALGLGILVTADLAELWHVYAFALGLGIVAALDAPARQAFVSEIVDTELLSNAIALNSTSFNGARLVGPAVAGVLTVVIGAGPVILVNAATFALQIVALLIMRRSELLPAPPTGRGRGQIREGIAYVSKRPDIIAVLVAVFLLGTFGFNFPVFLATMATTEFHHNADGFGLLNSILAIGSLSGALMSARRERARMRVLLISCLLFGVAMLVSAAAPDFWTYAITNVAVGFFALTAMTTANALVQGSVEPTMRGRVMSLYMAIFLGGTPLGAPLLGLAVSALGPRATVALGGLSGVIAAILAFLILRKAGIFAWRDAARMWSPSAPATGIITISDIPDPRTEEQN</sequence>
<feature type="transmembrane region" description="Helical" evidence="7">
    <location>
        <begin position="374"/>
        <end position="392"/>
    </location>
</feature>
<dbReference type="PROSITE" id="PS50850">
    <property type="entry name" value="MFS"/>
    <property type="match status" value="1"/>
</dbReference>
<dbReference type="SUPFAM" id="SSF103473">
    <property type="entry name" value="MFS general substrate transporter"/>
    <property type="match status" value="1"/>
</dbReference>
<keyword evidence="6 7" id="KW-0472">Membrane</keyword>
<evidence type="ECO:0000256" key="7">
    <source>
        <dbReference type="SAM" id="Phobius"/>
    </source>
</evidence>
<dbReference type="PANTHER" id="PTHR23513">
    <property type="entry name" value="INTEGRAL MEMBRANE EFFLUX PROTEIN-RELATED"/>
    <property type="match status" value="1"/>
</dbReference>
<dbReference type="Gene3D" id="1.20.1250.20">
    <property type="entry name" value="MFS general substrate transporter like domains"/>
    <property type="match status" value="2"/>
</dbReference>
<dbReference type="PANTHER" id="PTHR23513:SF11">
    <property type="entry name" value="STAPHYLOFERRIN A TRANSPORTER"/>
    <property type="match status" value="1"/>
</dbReference>
<dbReference type="InterPro" id="IPR010290">
    <property type="entry name" value="TM_effector"/>
</dbReference>
<comment type="subcellular location">
    <subcellularLocation>
        <location evidence="1">Cell membrane</location>
        <topology evidence="1">Multi-pass membrane protein</topology>
    </subcellularLocation>
</comment>
<keyword evidence="2" id="KW-0813">Transport</keyword>
<dbReference type="InterPro" id="IPR036259">
    <property type="entry name" value="MFS_trans_sf"/>
</dbReference>
<feature type="transmembrane region" description="Helical" evidence="7">
    <location>
        <begin position="9"/>
        <end position="26"/>
    </location>
</feature>
<evidence type="ECO:0000313" key="9">
    <source>
        <dbReference type="EMBL" id="MCT2041920.1"/>
    </source>
</evidence>
<evidence type="ECO:0000256" key="4">
    <source>
        <dbReference type="ARBA" id="ARBA00022692"/>
    </source>
</evidence>
<evidence type="ECO:0000259" key="8">
    <source>
        <dbReference type="PROSITE" id="PS50850"/>
    </source>
</evidence>
<evidence type="ECO:0000313" key="10">
    <source>
        <dbReference type="Proteomes" id="UP001525379"/>
    </source>
</evidence>
<reference evidence="9 10" key="1">
    <citation type="submission" date="2022-04" db="EMBL/GenBank/DDBJ databases">
        <title>Human microbiome associated bacterial genomes.</title>
        <authorList>
            <person name="Sandstrom S."/>
            <person name="Salamzade R."/>
            <person name="Kalan L.R."/>
        </authorList>
    </citation>
    <scope>NUCLEOTIDE SEQUENCE [LARGE SCALE GENOMIC DNA]</scope>
    <source>
        <strain evidence="10">p3-SID1799</strain>
    </source>
</reference>
<dbReference type="Pfam" id="PF05977">
    <property type="entry name" value="MFS_3"/>
    <property type="match status" value="1"/>
</dbReference>
<gene>
    <name evidence="9" type="ORF">M3D15_00975</name>
</gene>
<name>A0ABT2HUB4_9MICO</name>
<evidence type="ECO:0000256" key="2">
    <source>
        <dbReference type="ARBA" id="ARBA00022448"/>
    </source>
</evidence>
<dbReference type="Proteomes" id="UP001525379">
    <property type="component" value="Unassembled WGS sequence"/>
</dbReference>
<dbReference type="RefSeq" id="WP_206395245.1">
    <property type="nucleotide sequence ID" value="NZ_JAFDPW010000002.1"/>
</dbReference>
<keyword evidence="4 7" id="KW-0812">Transmembrane</keyword>
<protein>
    <submittedName>
        <fullName evidence="9">MFS transporter</fullName>
    </submittedName>
</protein>
<dbReference type="InterPro" id="IPR020846">
    <property type="entry name" value="MFS_dom"/>
</dbReference>
<comment type="caution">
    <text evidence="9">The sequence shown here is derived from an EMBL/GenBank/DDBJ whole genome shotgun (WGS) entry which is preliminary data.</text>
</comment>
<feature type="transmembrane region" description="Helical" evidence="7">
    <location>
        <begin position="255"/>
        <end position="272"/>
    </location>
</feature>
<feature type="transmembrane region" description="Helical" evidence="7">
    <location>
        <begin position="161"/>
        <end position="188"/>
    </location>
</feature>
<dbReference type="CDD" id="cd06173">
    <property type="entry name" value="MFS_MefA_like"/>
    <property type="match status" value="1"/>
</dbReference>
<evidence type="ECO:0000256" key="6">
    <source>
        <dbReference type="ARBA" id="ARBA00023136"/>
    </source>
</evidence>
<feature type="transmembrane region" description="Helical" evidence="7">
    <location>
        <begin position="342"/>
        <end position="368"/>
    </location>
</feature>
<feature type="transmembrane region" description="Helical" evidence="7">
    <location>
        <begin position="220"/>
        <end position="243"/>
    </location>
</feature>
<dbReference type="EMBL" id="JALXSQ010000002">
    <property type="protein sequence ID" value="MCT2041920.1"/>
    <property type="molecule type" value="Genomic_DNA"/>
</dbReference>
<keyword evidence="3" id="KW-1003">Cell membrane</keyword>
<evidence type="ECO:0000256" key="5">
    <source>
        <dbReference type="ARBA" id="ARBA00022989"/>
    </source>
</evidence>
<accession>A0ABT2HUB4</accession>
<feature type="transmembrane region" description="Helical" evidence="7">
    <location>
        <begin position="284"/>
        <end position="302"/>
    </location>
</feature>
<evidence type="ECO:0000256" key="1">
    <source>
        <dbReference type="ARBA" id="ARBA00004651"/>
    </source>
</evidence>
<proteinExistence type="predicted"/>
<keyword evidence="5 7" id="KW-1133">Transmembrane helix</keyword>
<evidence type="ECO:0000256" key="3">
    <source>
        <dbReference type="ARBA" id="ARBA00022475"/>
    </source>
</evidence>
<keyword evidence="10" id="KW-1185">Reference proteome</keyword>
<feature type="transmembrane region" description="Helical" evidence="7">
    <location>
        <begin position="46"/>
        <end position="65"/>
    </location>
</feature>
<organism evidence="9 10">
    <name type="scientific">Pseudoclavibacter albus</name>
    <dbReference type="NCBI Taxonomy" id="272241"/>
    <lineage>
        <taxon>Bacteria</taxon>
        <taxon>Bacillati</taxon>
        <taxon>Actinomycetota</taxon>
        <taxon>Actinomycetes</taxon>
        <taxon>Micrococcales</taxon>
        <taxon>Microbacteriaceae</taxon>
        <taxon>Pseudoclavibacter</taxon>
    </lineage>
</organism>
<feature type="transmembrane region" description="Helical" evidence="7">
    <location>
        <begin position="77"/>
        <end position="98"/>
    </location>
</feature>